<keyword evidence="13 14" id="KW-0472">Membrane</keyword>
<dbReference type="Proteomes" id="UP000310334">
    <property type="component" value="Unassembled WGS sequence"/>
</dbReference>
<comment type="catalytic activity">
    <reaction evidence="1">
        <text>ATP + protein L-histidine = ADP + protein N-phospho-L-histidine.</text>
        <dbReference type="EC" id="2.7.13.3"/>
    </reaction>
</comment>
<proteinExistence type="predicted"/>
<sequence length="605" mass="68911">MKQQLLKLNNVPIRYKIIALLLVISILPSIGLGLLTGFTVERIIDKQATQHTLQLIGQVNKTLETYASNMQNISYLLSMDPEIKEFLHQQETKNNKQTDDEDYSIRQFMQGLSTLYPEVAGILVVNSRGDYISNELYSRSQQNLTTESWYEEAVKNEGIFKIIGHPTDRGITSHVHYKDSDVVTVVRAILDPETQKVMGVILIDLKLRVIAEATKNVRLGKSGYLMVIDENGEEIYSPPEPLTNDIPKRILKKEDSGAFSEEVDGNKLQFIYQKQPFTNWTTVGIFSSEESVIEVRTIHLYVICFVFFVCLFGVTASYYLANSMSKPIVQLMSFMKKVESGNLRIRYQGDRLDEIGMLGRSFNKMTAKINSLLILTERQERQKRDAELRSLQAHIKPHFLYNTLDTINWMARKRGAEDVAEVVASLSSLFRIGLSKGNDIILLKEEMAHIQSYLTIQKARYRDKLHYTIHVDPGLNDVMILKIVLQPIVENAIYHGIKERRGSGHVTIHVKEENGCLVLAVRDDGKGIPVDKLEELRQKMDSLYKKDEEKGKPVNFGYGMMNVQARIKLTYGDQYGLTIDSELGKGTEVKIHLPLQKNGYELDKA</sequence>
<dbReference type="Pfam" id="PF06580">
    <property type="entry name" value="His_kinase"/>
    <property type="match status" value="1"/>
</dbReference>
<dbReference type="Pfam" id="PF02743">
    <property type="entry name" value="dCache_1"/>
    <property type="match status" value="1"/>
</dbReference>
<evidence type="ECO:0000256" key="5">
    <source>
        <dbReference type="ARBA" id="ARBA00022553"/>
    </source>
</evidence>
<keyword evidence="11 14" id="KW-1133">Transmembrane helix</keyword>
<evidence type="ECO:0000256" key="12">
    <source>
        <dbReference type="ARBA" id="ARBA00023012"/>
    </source>
</evidence>
<dbReference type="AlphaFoldDB" id="A0A4S4BR53"/>
<dbReference type="InterPro" id="IPR003660">
    <property type="entry name" value="HAMP_dom"/>
</dbReference>
<evidence type="ECO:0000256" key="4">
    <source>
        <dbReference type="ARBA" id="ARBA00022475"/>
    </source>
</evidence>
<accession>A0A4S4BR53</accession>
<dbReference type="InterPro" id="IPR005467">
    <property type="entry name" value="His_kinase_dom"/>
</dbReference>
<comment type="subcellular location">
    <subcellularLocation>
        <location evidence="2">Cell membrane</location>
        <topology evidence="2">Multi-pass membrane protein</topology>
    </subcellularLocation>
</comment>
<keyword evidence="9 15" id="KW-0418">Kinase</keyword>
<dbReference type="Pfam" id="PF00672">
    <property type="entry name" value="HAMP"/>
    <property type="match status" value="1"/>
</dbReference>
<dbReference type="GO" id="GO:0000155">
    <property type="term" value="F:phosphorelay sensor kinase activity"/>
    <property type="evidence" value="ECO:0007669"/>
    <property type="project" value="InterPro"/>
</dbReference>
<dbReference type="Gene3D" id="3.30.450.20">
    <property type="entry name" value="PAS domain"/>
    <property type="match status" value="2"/>
</dbReference>
<evidence type="ECO:0000256" key="1">
    <source>
        <dbReference type="ARBA" id="ARBA00000085"/>
    </source>
</evidence>
<dbReference type="CDD" id="cd06225">
    <property type="entry name" value="HAMP"/>
    <property type="match status" value="1"/>
</dbReference>
<dbReference type="RefSeq" id="WP_136356800.1">
    <property type="nucleotide sequence ID" value="NZ_CP046266.1"/>
</dbReference>
<dbReference type="InterPro" id="IPR003594">
    <property type="entry name" value="HATPase_dom"/>
</dbReference>
<evidence type="ECO:0000256" key="11">
    <source>
        <dbReference type="ARBA" id="ARBA00022989"/>
    </source>
</evidence>
<evidence type="ECO:0000256" key="3">
    <source>
        <dbReference type="ARBA" id="ARBA00012438"/>
    </source>
</evidence>
<evidence type="ECO:0000256" key="14">
    <source>
        <dbReference type="SAM" id="Phobius"/>
    </source>
</evidence>
<keyword evidence="7 14" id="KW-0812">Transmembrane</keyword>
<evidence type="ECO:0000313" key="15">
    <source>
        <dbReference type="EMBL" id="THF77460.1"/>
    </source>
</evidence>
<feature type="transmembrane region" description="Helical" evidence="14">
    <location>
        <begin position="298"/>
        <end position="321"/>
    </location>
</feature>
<evidence type="ECO:0000256" key="10">
    <source>
        <dbReference type="ARBA" id="ARBA00022840"/>
    </source>
</evidence>
<dbReference type="Gene3D" id="6.10.340.10">
    <property type="match status" value="1"/>
</dbReference>
<keyword evidence="10" id="KW-0067">ATP-binding</keyword>
<dbReference type="SMART" id="SM00387">
    <property type="entry name" value="HATPase_c"/>
    <property type="match status" value="1"/>
</dbReference>
<evidence type="ECO:0000256" key="6">
    <source>
        <dbReference type="ARBA" id="ARBA00022679"/>
    </source>
</evidence>
<evidence type="ECO:0000256" key="9">
    <source>
        <dbReference type="ARBA" id="ARBA00022777"/>
    </source>
</evidence>
<dbReference type="SUPFAM" id="SSF158472">
    <property type="entry name" value="HAMP domain-like"/>
    <property type="match status" value="1"/>
</dbReference>
<dbReference type="PANTHER" id="PTHR34220">
    <property type="entry name" value="SENSOR HISTIDINE KINASE YPDA"/>
    <property type="match status" value="1"/>
</dbReference>
<dbReference type="Pfam" id="PF02518">
    <property type="entry name" value="HATPase_c"/>
    <property type="match status" value="1"/>
</dbReference>
<evidence type="ECO:0000256" key="13">
    <source>
        <dbReference type="ARBA" id="ARBA00023136"/>
    </source>
</evidence>
<dbReference type="InterPro" id="IPR036890">
    <property type="entry name" value="HATPase_C_sf"/>
</dbReference>
<dbReference type="PANTHER" id="PTHR34220:SF7">
    <property type="entry name" value="SENSOR HISTIDINE KINASE YPDA"/>
    <property type="match status" value="1"/>
</dbReference>
<dbReference type="PROSITE" id="PS50109">
    <property type="entry name" value="HIS_KIN"/>
    <property type="match status" value="1"/>
</dbReference>
<dbReference type="Gene3D" id="3.30.565.10">
    <property type="entry name" value="Histidine kinase-like ATPase, C-terminal domain"/>
    <property type="match status" value="1"/>
</dbReference>
<dbReference type="SMART" id="SM00304">
    <property type="entry name" value="HAMP"/>
    <property type="match status" value="1"/>
</dbReference>
<dbReference type="GO" id="GO:0005886">
    <property type="term" value="C:plasma membrane"/>
    <property type="evidence" value="ECO:0007669"/>
    <property type="project" value="UniProtKB-SubCell"/>
</dbReference>
<gene>
    <name evidence="15" type="ORF">E6W99_19175</name>
</gene>
<dbReference type="GO" id="GO:0005524">
    <property type="term" value="F:ATP binding"/>
    <property type="evidence" value="ECO:0007669"/>
    <property type="project" value="UniProtKB-KW"/>
</dbReference>
<keyword evidence="4" id="KW-1003">Cell membrane</keyword>
<feature type="transmembrane region" description="Helical" evidence="14">
    <location>
        <begin position="20"/>
        <end position="40"/>
    </location>
</feature>
<dbReference type="OrthoDB" id="9776552at2"/>
<dbReference type="PROSITE" id="PS50885">
    <property type="entry name" value="HAMP"/>
    <property type="match status" value="1"/>
</dbReference>
<keyword evidence="5" id="KW-0597">Phosphoprotein</keyword>
<organism evidence="15 16">
    <name type="scientific">Metabacillus sediminilitoris</name>
    <dbReference type="NCBI Taxonomy" id="2567941"/>
    <lineage>
        <taxon>Bacteria</taxon>
        <taxon>Bacillati</taxon>
        <taxon>Bacillota</taxon>
        <taxon>Bacilli</taxon>
        <taxon>Bacillales</taxon>
        <taxon>Bacillaceae</taxon>
        <taxon>Metabacillus</taxon>
    </lineage>
</organism>
<keyword evidence="16" id="KW-1185">Reference proteome</keyword>
<protein>
    <recommendedName>
        <fullName evidence="3">histidine kinase</fullName>
        <ecNumber evidence="3">2.7.13.3</ecNumber>
    </recommendedName>
</protein>
<keyword evidence="12" id="KW-0902">Two-component regulatory system</keyword>
<evidence type="ECO:0000256" key="2">
    <source>
        <dbReference type="ARBA" id="ARBA00004651"/>
    </source>
</evidence>
<evidence type="ECO:0000256" key="8">
    <source>
        <dbReference type="ARBA" id="ARBA00022741"/>
    </source>
</evidence>
<dbReference type="InterPro" id="IPR050640">
    <property type="entry name" value="Bact_2-comp_sensor_kinase"/>
</dbReference>
<comment type="caution">
    <text evidence="15">The sequence shown here is derived from an EMBL/GenBank/DDBJ whole genome shotgun (WGS) entry which is preliminary data.</text>
</comment>
<dbReference type="SUPFAM" id="SSF55874">
    <property type="entry name" value="ATPase domain of HSP90 chaperone/DNA topoisomerase II/histidine kinase"/>
    <property type="match status" value="1"/>
</dbReference>
<dbReference type="InterPro" id="IPR033479">
    <property type="entry name" value="dCache_1"/>
</dbReference>
<dbReference type="EMBL" id="SSNT01000015">
    <property type="protein sequence ID" value="THF77460.1"/>
    <property type="molecule type" value="Genomic_DNA"/>
</dbReference>
<evidence type="ECO:0000256" key="7">
    <source>
        <dbReference type="ARBA" id="ARBA00022692"/>
    </source>
</evidence>
<reference evidence="15 16" key="1">
    <citation type="submission" date="2019-04" db="EMBL/GenBank/DDBJ databases">
        <title>Bacillus sediminilitoris sp. nov., isolated from a tidal flat sediment on the East China Sea.</title>
        <authorList>
            <person name="Wei Y."/>
            <person name="Mao H."/>
            <person name="Fang J."/>
        </authorList>
    </citation>
    <scope>NUCLEOTIDE SEQUENCE [LARGE SCALE GENOMIC DNA]</scope>
    <source>
        <strain evidence="15 16">DSL-17</strain>
    </source>
</reference>
<evidence type="ECO:0000313" key="16">
    <source>
        <dbReference type="Proteomes" id="UP000310334"/>
    </source>
</evidence>
<keyword evidence="6" id="KW-0808">Transferase</keyword>
<keyword evidence="8" id="KW-0547">Nucleotide-binding</keyword>
<dbReference type="EC" id="2.7.13.3" evidence="3"/>
<dbReference type="InterPro" id="IPR010559">
    <property type="entry name" value="Sig_transdc_His_kin_internal"/>
</dbReference>
<name>A0A4S4BR53_9BACI</name>